<dbReference type="EMBL" id="BMPO01000012">
    <property type="protein sequence ID" value="GGK09421.1"/>
    <property type="molecule type" value="Genomic_DNA"/>
</dbReference>
<dbReference type="RefSeq" id="WP_188985870.1">
    <property type="nucleotide sequence ID" value="NZ_BMPO01000012.1"/>
</dbReference>
<dbReference type="SUPFAM" id="SSF55729">
    <property type="entry name" value="Acyl-CoA N-acyltransferases (Nat)"/>
    <property type="match status" value="1"/>
</dbReference>
<evidence type="ECO:0000313" key="1">
    <source>
        <dbReference type="EMBL" id="GGK09421.1"/>
    </source>
</evidence>
<organism evidence="1 2">
    <name type="scientific">Pseudomonas matsuisoli</name>
    <dbReference type="NCBI Taxonomy" id="1515666"/>
    <lineage>
        <taxon>Bacteria</taxon>
        <taxon>Pseudomonadati</taxon>
        <taxon>Pseudomonadota</taxon>
        <taxon>Gammaproteobacteria</taxon>
        <taxon>Pseudomonadales</taxon>
        <taxon>Pseudomonadaceae</taxon>
        <taxon>Pseudomonas</taxon>
    </lineage>
</organism>
<dbReference type="InterPro" id="IPR016181">
    <property type="entry name" value="Acyl_CoA_acyltransferase"/>
</dbReference>
<protein>
    <recommendedName>
        <fullName evidence="3">GNAT family N-acetyltransferase</fullName>
    </recommendedName>
</protein>
<evidence type="ECO:0000313" key="2">
    <source>
        <dbReference type="Proteomes" id="UP000635983"/>
    </source>
</evidence>
<sequence length="298" mass="33822">MIDLFRPFRERGWRAISANEYAALWHRDGGSVVTHPDVVERLASLAGIPVRYLGWEQGGECVAAVPCWGRYLALSKQGLKKHGKKRLFDLGNAEVILPARPDAGAILRQRADYLGEANTRRFPGLRRQQESLMMAREPEALSKKFRYNQRRELRLLEDSGGALRPVQAHSPAELAVIYANLFQRRWQFTVPGAENLAQVFEAMHPFMTGSVVYLDDMPIAIQVLYRVEAPEWISIEYINGGVDPASRSFSPGSVLSYANTQAAWEDARARGKALRYSFGRADREYKERWCRPVPVFQV</sequence>
<proteinExistence type="predicted"/>
<reference evidence="1" key="2">
    <citation type="submission" date="2020-09" db="EMBL/GenBank/DDBJ databases">
        <authorList>
            <person name="Sun Q."/>
            <person name="Ohkuma M."/>
        </authorList>
    </citation>
    <scope>NUCLEOTIDE SEQUENCE</scope>
    <source>
        <strain evidence="1">JCM 30078</strain>
    </source>
</reference>
<keyword evidence="2" id="KW-1185">Reference proteome</keyword>
<dbReference type="Gene3D" id="3.40.630.30">
    <property type="match status" value="1"/>
</dbReference>
<dbReference type="InterPro" id="IPR009977">
    <property type="entry name" value="Mig-14"/>
</dbReference>
<dbReference type="Proteomes" id="UP000635983">
    <property type="component" value="Unassembled WGS sequence"/>
</dbReference>
<gene>
    <name evidence="1" type="ORF">GCM10009304_39400</name>
</gene>
<evidence type="ECO:0008006" key="3">
    <source>
        <dbReference type="Google" id="ProtNLM"/>
    </source>
</evidence>
<reference evidence="1" key="1">
    <citation type="journal article" date="2014" name="Int. J. Syst. Evol. Microbiol.">
        <title>Complete genome sequence of Corynebacterium casei LMG S-19264T (=DSM 44701T), isolated from a smear-ripened cheese.</title>
        <authorList>
            <consortium name="US DOE Joint Genome Institute (JGI-PGF)"/>
            <person name="Walter F."/>
            <person name="Albersmeier A."/>
            <person name="Kalinowski J."/>
            <person name="Ruckert C."/>
        </authorList>
    </citation>
    <scope>NUCLEOTIDE SEQUENCE</scope>
    <source>
        <strain evidence="1">JCM 30078</strain>
    </source>
</reference>
<name>A0A917Q3D8_9PSED</name>
<accession>A0A917Q3D8</accession>
<dbReference type="Pfam" id="PF07395">
    <property type="entry name" value="Mig-14"/>
    <property type="match status" value="1"/>
</dbReference>
<dbReference type="AlphaFoldDB" id="A0A917Q3D8"/>
<comment type="caution">
    <text evidence="1">The sequence shown here is derived from an EMBL/GenBank/DDBJ whole genome shotgun (WGS) entry which is preliminary data.</text>
</comment>